<evidence type="ECO:0000256" key="1">
    <source>
        <dbReference type="ARBA" id="ARBA00007637"/>
    </source>
</evidence>
<name>A0A1H5K9P6_9MICO</name>
<dbReference type="EMBL" id="FNTX01000002">
    <property type="protein sequence ID" value="SEE61449.1"/>
    <property type="molecule type" value="Genomic_DNA"/>
</dbReference>
<evidence type="ECO:0000313" key="6">
    <source>
        <dbReference type="Proteomes" id="UP000199220"/>
    </source>
</evidence>
<gene>
    <name evidence="5" type="ORF">SAMN04488554_2153</name>
</gene>
<dbReference type="PANTHER" id="PTHR43103:SF5">
    <property type="entry name" value="4-EPIMERASE, PUTATIVE (AFU_ORTHOLOGUE AFUA_7G00360)-RELATED"/>
    <property type="match status" value="1"/>
</dbReference>
<dbReference type="PANTHER" id="PTHR43103">
    <property type="entry name" value="NUCLEOSIDE-DIPHOSPHATE-SUGAR EPIMERASE"/>
    <property type="match status" value="1"/>
</dbReference>
<dbReference type="InterPro" id="IPR036291">
    <property type="entry name" value="NAD(P)-bd_dom_sf"/>
</dbReference>
<accession>A0A1H5K9P6</accession>
<dbReference type="STRING" id="648782.SAMN04488554_2153"/>
<keyword evidence="6" id="KW-1185">Reference proteome</keyword>
<keyword evidence="2" id="KW-0560">Oxidoreductase</keyword>
<dbReference type="Proteomes" id="UP000199220">
    <property type="component" value="Unassembled WGS sequence"/>
</dbReference>
<dbReference type="Gene3D" id="3.40.50.720">
    <property type="entry name" value="NAD(P)-binding Rossmann-like Domain"/>
    <property type="match status" value="1"/>
</dbReference>
<organism evidence="5 6">
    <name type="scientific">Ruania alba</name>
    <dbReference type="NCBI Taxonomy" id="648782"/>
    <lineage>
        <taxon>Bacteria</taxon>
        <taxon>Bacillati</taxon>
        <taxon>Actinomycetota</taxon>
        <taxon>Actinomycetes</taxon>
        <taxon>Micrococcales</taxon>
        <taxon>Ruaniaceae</taxon>
        <taxon>Ruania</taxon>
    </lineage>
</organism>
<feature type="domain" description="NAD-dependent epimerase/dehydratase" evidence="4">
    <location>
        <begin position="5"/>
        <end position="225"/>
    </location>
</feature>
<sequence>MIRHVIVTGAGGRIGSAVVRELRDHGIRTTGLVVEGTSPADDTLLGDAGDPRAVDRAITHALDHSPVAEVGIAHLAAIPSPGEGLAEEVFGNNTAATFAVLEAAGRAGIGRAVIASSVSVLGFAWGSADLRPHYLPMDEQHPVLAEDPYALSKWVDECTTVMMHRRWGTTIVALRLPFVADGERLAARQREAAADPAALRAELWGWLHTDDAGRAFRLALTAPTSRATTITVTAPESLSDVPTADLLRTYLPDVPTREELPDRTVPYDLTRAREILGFTARRRLVRSTPITASESLQKGTT</sequence>
<dbReference type="AlphaFoldDB" id="A0A1H5K9P6"/>
<dbReference type="CDD" id="cd08946">
    <property type="entry name" value="SDR_e"/>
    <property type="match status" value="1"/>
</dbReference>
<dbReference type="InterPro" id="IPR001509">
    <property type="entry name" value="Epimerase_deHydtase"/>
</dbReference>
<dbReference type="RefSeq" id="WP_089773157.1">
    <property type="nucleotide sequence ID" value="NZ_FNTX01000002.1"/>
</dbReference>
<dbReference type="SUPFAM" id="SSF51735">
    <property type="entry name" value="NAD(P)-binding Rossmann-fold domains"/>
    <property type="match status" value="1"/>
</dbReference>
<comment type="similarity">
    <text evidence="1">Belongs to the NAD(P)-dependent epimerase/dehydratase family.</text>
</comment>
<reference evidence="6" key="1">
    <citation type="submission" date="2016-10" db="EMBL/GenBank/DDBJ databases">
        <authorList>
            <person name="Varghese N."/>
            <person name="Submissions S."/>
        </authorList>
    </citation>
    <scope>NUCLEOTIDE SEQUENCE [LARGE SCALE GENOMIC DNA]</scope>
    <source>
        <strain evidence="6">DSM 21368</strain>
    </source>
</reference>
<dbReference type="GO" id="GO:0016491">
    <property type="term" value="F:oxidoreductase activity"/>
    <property type="evidence" value="ECO:0007669"/>
    <property type="project" value="UniProtKB-KW"/>
</dbReference>
<evidence type="ECO:0000256" key="2">
    <source>
        <dbReference type="ARBA" id="ARBA00023002"/>
    </source>
</evidence>
<dbReference type="OrthoDB" id="8770295at2"/>
<dbReference type="Pfam" id="PF01370">
    <property type="entry name" value="Epimerase"/>
    <property type="match status" value="1"/>
</dbReference>
<keyword evidence="3" id="KW-0520">NAD</keyword>
<protein>
    <submittedName>
        <fullName evidence="5">Nucleoside-diphosphate-sugar epimerase</fullName>
    </submittedName>
</protein>
<proteinExistence type="inferred from homology"/>
<evidence type="ECO:0000259" key="4">
    <source>
        <dbReference type="Pfam" id="PF01370"/>
    </source>
</evidence>
<evidence type="ECO:0000256" key="3">
    <source>
        <dbReference type="ARBA" id="ARBA00023027"/>
    </source>
</evidence>
<evidence type="ECO:0000313" key="5">
    <source>
        <dbReference type="EMBL" id="SEE61449.1"/>
    </source>
</evidence>